<feature type="compositionally biased region" description="Polar residues" evidence="2">
    <location>
        <begin position="126"/>
        <end position="153"/>
    </location>
</feature>
<evidence type="ECO:0000256" key="2">
    <source>
        <dbReference type="SAM" id="MobiDB-lite"/>
    </source>
</evidence>
<feature type="compositionally biased region" description="Polar residues" evidence="2">
    <location>
        <begin position="751"/>
        <end position="906"/>
    </location>
</feature>
<gene>
    <name evidence="4" type="ORF">Osc7112_6370</name>
</gene>
<sequence>MPLTDPIGEPLIEKQESLIPGLAPTKPPLLPGIQTSKPLLYQAPAESSESEQLNLNLIEPASEPASEFSLTETDAFIINKPSDLNSISSANTSLLITNSTLRDTTNSEVDPLIGKLDSDLGDPLINPNQIASNNVSDDSNKSATDIPLNSSISNSELNKTTAATTAVSDELVENKTQLSPTASTKSEKDSDKTLPVATASTASEKDSEKTPLPATAETTSKPEEHQTPLSSGTTLFFESSPNKISPATASTSDKSEPDPTSPATVLTTDKSESNKTSPATTSTPDKSESNKTSPATASAAENPEPDRTLPATASTPDKSEPDQTSPATVLTTDKSESNKTSPATTSTPDKSEPDPTSPATASAAENPELDRTLPATASTPDKSESNKTSPTEISTTNNLETATNLEPNKTSTPEPDRTSTPPTNINFDSNAFTVDEKGIIGIQFTSDGGWYSGQLAIVSLLGMEKFVPGSEAFIFEAASRALSNSTKGYIAINDDLESAYYTDPNSSENLNSGQYLGTKTFAMTPGDKFFFMLVPNGTVQQVYDNPAIGGDKKPLFSIATDNPSDGFSIGQIADITGEGKLFVMEDMGLIQGSDRDYDDITFRVTGATSKIVPLSQLVDPLSASIHSQLVQKLKGESDKSEPKFTAESTVTNSGDKSQGETPSITADNDQQKPQPTATSTVANSDSPEAQPTETSTVDKSDTQESQQIETSIVGKSDTQESLPTETSTVGKSDTQESLPTATSIAVKSDTQESQPTETSTVGKSDTEEAQPTATSTFGKSDTQESPPTATSTVGKSDTQESLPTATSTVGKSDTQESQQIETSTVGKSDTQESPPTATSTVGKSDTQESPPTATSTVDKSDSQESPATETSIVGQSDTEEAQPTATSTVGKSDTQESQQIEQTASPPETPSVIPNELNSESELPVSAEFIVSQSADTESIKTDTTATNRIPQLPASADYAVNNAASPPTAETLLIPTPIASQPPAKTSEIADNLGEELPRETDDNLPNAASQLPVQITEVIPASKAVDTQENDRDVTETAAEFETEQFPTTTAEIIATETEKVADLIEDDTAFPEITAEFETKQLVTKTESIVYTPEADDTVERELPVAEITAEVESQQLPSKTDDFAFAEFAADTIDTDIAVTFTAELETENSPATVVNSLEPDPLISPSNSSVQTDSPIPALFSTPSETAAGTAQIASVETSISPSTLKSPPEPNSNTYNSNSTQTETAAAQPAYSDTEIAPQGADITSGLLPLEAEEPAQFSDGIADSQPNSTQRTGDFQSNTNPPTNLSITTTANLPPIPGTFLVDNQGQVRFDYVFDGGSFEGELGIFSLAGMSGLTPGTPEFITEALRRVLSNSTEGHVVISDATEGAKFTGAMPFDGSRNSGEYQGIKTFNMTPGDTFAVMLVPDDTVQSSLDSFYSENVYSGSRPLFSIANANPNDTSYVLPLADTTGTGNTFAMEDMSAANSDSDYNDLIFTVLGATGNAPLLDSVIDPDREWRNTALGQQLIEYANSLVEPTEPNPDTIWLVEGTTFANTYSQTLTIPASPSTLDIGIVGLNFDTSDTNPKSINDAFEISLVDGTGKSLIGTIASGKNASFNITEGLPPQLAPGVTFNGGKISIDLSQIAPGTAATLQVRLVNNDGDAATKVGIASINVQAGAAPPPTPTTPSGTIPDNTPIDFAALRDVSGGVETEYGQTSFNSTTKVLHADLALKNIGQYPLRDRLLVGVTNISDPTVRLLDASGITPDGIVYYDATSLSRDGLLKPGETTLPGTLKFYNPSSVLFSYDLVFLSELNRPPEFSGTLDTEVVIGKPYVYTAAAVDPDGDAITYSLLEKPNGMEIDSVTGRIAWPTVAGDIGNHAVTVQADDGNGGITTLTYTLSALSQPPNRPPIFTSTPVVDAWINTPYRYDSDATDPDSDTIGYKLILGPEGMKVNPNTGLVEWTPPAVLVLGDTVLGKISLPGERDEFTFSGTAGQRIYIDPLQYSGAAGNWKFDIQSPSGETVSTNLDSNKILNLTETGNYRIVTSTNGDATGSYGFSVIDLGLVPAVPFDTTIKGTLSPGSEDDLFRFTGSKGQKLFFDNKTNSGGFNWILYSADSKEAKYRGSEADMELYLPKDGEYVLAIRGNSSFTSTVDYSFEIVTPDDITVPIVPGSNAEPNSVYGELKEKGETDYYTFTGEVGQRIYFDRLFYKQDIPNGYWPHTAKLIGPSGAALPIYNLEYNYDGNPITLKESGTYRIEIDGTEENTGTYSFSVLDLGLAALLNLDTDISGTLNPGQETHLYQFTGSKSQRLFFDTPGGTVNTNWTLYDSGNNVVPGGDASQNTDMEVVLPNSGTYTLAIRGYNNNTPVNYSFKVITPDVQAGTLAFNVPVSSSIGEKGEQDVYTFTGTKGQRVFLDTLMETPNNRATLVSPSGTKVINNSPMESDSYWRSPVILPENGTYSLTVDGDNQTTDPYSFRLVDASNVPVLQKDATSPTSGTLNPGRAIQFYQFTGAKGDRVYFDSQENSGTAAWSLYNSNNGVLVNNVNLSTDFEYPLEGDGTYYLMLRGENSTPVNYQIQLITTTSPPAPMTLSAPVTSSISKLGEQDAYTFTGNVGQTLYFDPRIGNSDITVKIYSPSGKEVLNGNTGTDRPPFTLTEAGTYKVTVDGLYGKTGDYSFILSDAAPLLPLGTPLSGSLAAKETVLYKINGTAGQQLTFAGSSASSGAEWVLYAPQNLLNPESYYYENNRVGSANLNTGFTSTLPADGTYILALRNPSANSVSYSNIQANSTLPPATTNSGLGMPYGGTLSAPGEVDENSFTAKAGTLIYFDGQSNAPGRWVRLLKPNSTNDFVFNNLDSQSDGGAYQLTQTGPYKLEVYGYPATTTGNYSFQLVDLKASPTLALNAPINVSLNPRETKAYKFTGTVGQKVWLDGLNTSGTNVTAKLLNSSGLQVAYTGDLSNDIELQTLEADGEYYLVLQSNNTSQTTANFRLLDNTDTGATTLTSLDNTTVSGNFGTSKRETVLYKFQGSENQTLYFDRLDGDFYNYYRLYSPNGQQLFYQYGVSDYEQKLPSSGEYVLAFDGDNQTNNNYGVRLVTPTDGAFSLTIGNTVNGEISKAGQQNTYTFAGTEGQRLWFDSLLAAGNINGTLYSPTNAIIWNSQNLGSDLEPAALTTLKETGNYRFVVDGSGDATGSYSFRLLDLAAAAQTTFLDTNTTGNFGTSKRDAVVYKFTGTGGQYVYFDRIEGGGSNYSVYSPDGQRFFYQDLSYDPPYPYSYDYGVEPTKLPSSGEYTLVFNGTGQTNNNYNLRMVTPDLVTQPHTIGNTIMGAIGEPGEQDTYTFTGTPGQQLWLDSLFPSSNITAYLYSPTGKLLLNGHNLGDDRNSSDLLTLTEAGTYTLKVDGSYDYTGAYQFRFLDSAAATVTSLDTPIAGNFGTFKREAIAYRFNGTQGQPLYFDSTVGDAANNYFLYDPYGKQIFDYAGLSSDNEKTALPFSGEYTLILSGKNATNNNYNLRIVTPDIVTTPYTVGDTVSGTIGEAGEQDIYAFRGTIGQKLWFDSLENSSTFLTVKLVDPDGVTVFGEWYNGQYASYDREPVILTKEGNYKLIVDGSADSAGNTYSFRLLDLAEGETLTLDAPISGNFGTSKREAKTYKFQGAAGSSFYFDMTAGDPYNYYYLYDPYGKRLTSGGLTNDPEQPLSVTGEYSLVLSGQDRPNNNYEFKVVRPELTTVPLTLGQTVSQSIDKAGEKDTYTFDGKVGQKLFFDGLTGNSNLSAQLYDPFGNAVVGTSGYSSVNTSADWQPPTLNASGTYRLVVDATNNNTGNYSFKLSDLADSSPLNLTAPNIGTAEIGEVDLYKITGRQGQVLNFDLSAAAWSNGGNWVLYGPDNKAIVSPPWNSPDFKVALPTAGLYTLAITGNNSSPVSYNFSATDNTPAPQTSAGLNSIISGTLTAGGVTNHTFTASAGTQIFLDSINNNNWQIRARLIAPDGSRVFDNEDTSLNTLPKVLPQTGEYTLQIYGYYTSSTGSYQLRVAELPNSLRSPITNYLEIGSPVSGTLSGAEAKVYTFDGVEGLRVAFNGMVGTNVSATLYDPTGKAVFTKPNFQYTDVEPLTLTQNGLYQLVIEGQQATNQNYSFQLLELSGASFMPFNLPVTGTLASGQQSKFYKFEGNKGDRLFFDSIVGNYSNYWKLIGPDNKQVTYNWLGSDLPVELPATGEYALLIEGGTSSAPVNYQFRALRYEKTAADIVTPGTGETGSNSLGSSGLYPVKLEASDGQGGKDLQEYSIRVWPDPTNSNPVIVSDPVVRFGLDDKIYRYQLAAVDPDGDRLKYRLVDGPLGALINGDSGELLWFPENIAAGSKADFTVEVADPRGGKGLQKFTVDAYGALGKIQGAVFDDLNGNGFRDSKLVKGNNPAIIVAIDVSGSTAAPFAGPAGVDDVLKAQVAATLTLIDTLIAQGLGDRVNIGLIPHQYTAQIQDMDPATPGVQPYTTPLADKNNNGIPDIREILASDTYTIPNGHNDFTRAVEAIDQLVPYMPGDKNIIFMSDGYGALDATVSATVRADLTTKGIGLTAFGIGQYSTLDTIKKLDPEAVILSDIDQLSSVFGGFDPRYTIEPLMENVPVYLDLNNNGVLDPDEPKQLTKKDDSESILGQTNYQFTFDNLVPGTYKVRAVAPSDYIQTAPSSSVFTDTVTAAGQTFTHLFGVHKDSQEPVNSDPTFLTVAPPFGLKAGEPLVYRALASDPDADEVTYSLVLNPPGMSVDPKNGTVVWTPTAAQVEEYYKELRATRDRLIAFGRPEAAPSTVKFNVVLRATDGKGGQALQYVEVELIPPNNPPLFASIPPSDLQPQIGKRFEYRAVAADADGDIITYALLPNAPAGITVNPTTGLVTWTPTAGQLGTNSFTVKATDGKGGESKLEVPLRVIEAIPNRPPDITSDPRTSARTGSGYFYKLAVTDPDGNPISFTLVSKPAGMTVDSEGLVAWTPTAAQTGPQTVSVSVSDGQGGTDTQSWTVNVSNSTANRLPSITSVPDTVTNLEKVYRYQLTGTDPDGDYLLWSLDSAPNGMVIDTKTGGLSWQPTSEQIGEHTVAVRVTDSLGSYTGQEFSLKVTGINTPPAIVSIPVTIAGVNGTYKYQVFGTDPENDTLRYSLGTKPDGMKIDARTGLIEWTPGANFVGSHTVEVLATDTQGGVGNQKFAVSVGTAAINLPPTVVSTPVFAASLGSQYSYPVQATDPESGSLTYQLLKAPMGMAINAATGLLTWDNPTAGNHQIVVGAADAGGLGAAQGFTLTARANSTPIVPAVPVVQSAVVGSTYRYDLRATDAEGDLLAYSLIQSPSGMTVDEFGRISWMPQATDVGTTGPVQVAITDTFGKTVSVSYNLSVVADTSAPKVNIVASKNTANLGDSVTFTVNAVDNVKVESLGLTINGTPVVLDAQGQASVKVNNLGNFTAIATAKDSAGNAGTATQTVAAIDPTDVNAPVINIALEDDAEITAPFNITGTISDSNLAYYTLEVAPVGGGQIPGDGGGFKEVYRGTAAVSNGTVATFDPTVLANGAYVLKFTAFDANGNGSTTERTVNVAGDLKLGNFRLSFTDLTVPVAGIPINVTRTYDSLNANNSDDFGYGWRMEFRDTDLKTSLKADPTYEELGINTVAFDSKTKVFITLPGGKRETFTFKPTPSHLNQYLGAAGPGAAMYKPAFESQKGSTVTLTVKDANLIRNEYGEYYGVNGQPFNPENPAFGGVYVLTTKEGLVYEIDAASGDLLTATDANGNKLTFSDAGIASSTGKSVTFERDVAGRIVGVVDPDGKKVKYEYDAKGDLVAVKDRENNTTTFKYGDEDRPHFLTEVIDPLGRTGTKAEYDQVTGRLKQMVDVNGKAVEMTYDPNNSKQTVKDTRGYSTTYIYDSHGNVLQEIDAKAGTITRTYDSDNNLLSETDADGVTTLYTYDSNNNLLTIKDEQGNTTRMTYDNRGRATSIVSPTGLKTNAKYDSRGNLIESIDTDGLKTTYSYNAQGQLRFQTAPDGQVTEFDYDRFGNINRMVDSRGNEVKTDYDLNNRIKKATTTFNLNGQTYTQWMEYDYDSEGKTIASRTSQGNNQSMIYDKLGRVTSMTDVFGNVTSYRYELPETSGQNNNSTPPSVGSVVTRIDEITLPDNTPNDSSDNPKVIKKYDQANNLIAEVSTTGLETRYTYDELGRLAETILPDSTPTWDDNKRVKTEYSAASRIKSQTDIYANQEAYFYNDIGQLIRSKDVLGNDTTYTYNPGGQVESVTDSRNRTTRYIYDDKARIKETIYFDNSRLSLTYDSQGRLKTETNELNQTTTYEYDAYSQIKAVINALNERTEFEYDKRRHLVRVTDALGRSIRYKYDEYGQKVETTFQNGDKILMGYDQFGRITSVTDENLHATKYAYDNLSQLTEIEQANQAKTKYTYDNLARLTEIKDANQNVTKFEYDAFFRPTATILPMGQRNQTVYDKLGQIVSETDFNGSTINYTYDTLGRLNQKTFTDPRISPVSYTYDPVTSQLRTVTDGRGVTQYAYDTRDRLKTTTTPDLKTVGYGYDLLNNITSLTTQAGTTSYGYDKLNRLDTVKEGNRTLADYDYDKVGNLIQTKFADSSVETRKYDTRDRLTELTAKNVTGTPFSGFNYTLDAAGNRKKVEEYNGRTVDYSYDALNRLTEEKIVDAAVGNRTTGYGYDLVGNRLTKTDTLSGSTTYTYDNNNRLNRTTEGSKLTNFTYDNNGSLKTRSSGTETVSYDWINDGENRLVGVNNGTSGSQFVYDAFGSRVAAINNGVKTNYLTAPIWGLPEVLMEYDANGAVKADYTQGVGLVRSRYDGREGFVHTDGLGSTRAITDNVGLVTDRYTYDAFGGLLNQTGTFGNSFQFAGEQRDSATGLDYLRARYYDPSLGRFISKDAFPGYLDDPMSQHDYQYAHANPVSNTDPSGYFTMGDVMATLSGVSALAAIGGVGFGLGYIGGAAATGASGEEVLGMFGEWGAGFASGVSGGFLTDVYEYTTGNKVEPNHAMLYNAGNVTGIGVSFITGMKAATWATTASGPLKWVAAVNTGLDGYGAGKATSNLYQSYQDNGKFEVEDAWNLLAYVPFAGAALGGIKTFMAANKAIKGGAEGVDNVLQSTQRTVTKAGNCFVAGTEILTVDGIKSIEDIQVGDWVIADDPTTPGGIEAKQVLDTFIRETDALYDLYVDGEVISTTGEHPFWVSDKGWVEAKDLVVGSLLQTGDGRVVDVDKVEKREGKFPVYNFKVEGIPTYFVSELGVLVHNANGYRDFAHGSSQENIDKIVTQGFNKANAENASLGGRVNKPGSFFTVELTGEGGPSVSEKLTLAYEFGRRHADVLGEKPSVVIMQLPDDIFRELEASQKVTIRRIPGAENFTETIFRPESYDILNQHATFPQVLKF</sequence>
<evidence type="ECO:0000256" key="1">
    <source>
        <dbReference type="ARBA" id="ARBA00022737"/>
    </source>
</evidence>
<dbReference type="CDD" id="cd00198">
    <property type="entry name" value="vWFA"/>
    <property type="match status" value="1"/>
</dbReference>
<feature type="compositionally biased region" description="Low complexity" evidence="2">
    <location>
        <begin position="395"/>
        <end position="408"/>
    </location>
</feature>
<name>K9VTI7_9CYAN</name>
<evidence type="ECO:0000313" key="4">
    <source>
        <dbReference type="EMBL" id="AFZ10525.1"/>
    </source>
</evidence>
<dbReference type="Gene3D" id="2.170.16.10">
    <property type="entry name" value="Hedgehog/Intein (Hint) domain"/>
    <property type="match status" value="1"/>
</dbReference>
<dbReference type="RefSeq" id="WP_015211697.1">
    <property type="nucleotide sequence ID" value="NC_019763.1"/>
</dbReference>
<dbReference type="SUPFAM" id="SSF117074">
    <property type="entry name" value="Hypothetical protein PA1324"/>
    <property type="match status" value="1"/>
</dbReference>
<dbReference type="Pfam" id="PF07591">
    <property type="entry name" value="PT-HINT"/>
    <property type="match status" value="1"/>
</dbReference>
<dbReference type="Pfam" id="PF13448">
    <property type="entry name" value="DUF4114"/>
    <property type="match status" value="2"/>
</dbReference>
<feature type="compositionally biased region" description="Polar residues" evidence="2">
    <location>
        <begin position="375"/>
        <end position="394"/>
    </location>
</feature>
<feature type="compositionally biased region" description="Polar residues" evidence="2">
    <location>
        <begin position="409"/>
        <end position="429"/>
    </location>
</feature>
<dbReference type="Pfam" id="PF17963">
    <property type="entry name" value="Big_9"/>
    <property type="match status" value="1"/>
</dbReference>
<keyword evidence="4" id="KW-0614">Plasmid</keyword>
<dbReference type="GO" id="GO:0005509">
    <property type="term" value="F:calcium ion binding"/>
    <property type="evidence" value="ECO:0007669"/>
    <property type="project" value="InterPro"/>
</dbReference>
<dbReference type="InterPro" id="IPR056823">
    <property type="entry name" value="TEN-like_YD-shell"/>
</dbReference>
<evidence type="ECO:0000313" key="5">
    <source>
        <dbReference type="Proteomes" id="UP000010478"/>
    </source>
</evidence>
<dbReference type="SUPFAM" id="SSF49313">
    <property type="entry name" value="Cadherin-like"/>
    <property type="match status" value="8"/>
</dbReference>
<feature type="compositionally biased region" description="Low complexity" evidence="2">
    <location>
        <begin position="357"/>
        <end position="366"/>
    </location>
</feature>
<dbReference type="GO" id="GO:0016539">
    <property type="term" value="P:intein-mediated protein splicing"/>
    <property type="evidence" value="ECO:0007669"/>
    <property type="project" value="InterPro"/>
</dbReference>
<feature type="compositionally biased region" description="Polar residues" evidence="2">
    <location>
        <begin position="174"/>
        <end position="184"/>
    </location>
</feature>
<dbReference type="InterPro" id="IPR003587">
    <property type="entry name" value="Hint_dom_N"/>
</dbReference>
<dbReference type="Pfam" id="PF05593">
    <property type="entry name" value="RHS_repeat"/>
    <property type="match status" value="2"/>
</dbReference>
<feature type="compositionally biased region" description="Polar residues" evidence="2">
    <location>
        <begin position="1186"/>
        <end position="1211"/>
    </location>
</feature>
<feature type="compositionally biased region" description="Polar residues" evidence="2">
    <location>
        <begin position="261"/>
        <end position="296"/>
    </location>
</feature>
<dbReference type="PANTHER" id="PTHR32305">
    <property type="match status" value="1"/>
</dbReference>
<dbReference type="Gene3D" id="2.60.40.10">
    <property type="entry name" value="Immunoglobulins"/>
    <property type="match status" value="9"/>
</dbReference>
<dbReference type="Gene3D" id="2.60.120.380">
    <property type="match status" value="17"/>
</dbReference>
<feature type="region of interest" description="Disordered" evidence="2">
    <location>
        <begin position="632"/>
        <end position="951"/>
    </location>
</feature>
<dbReference type="InterPro" id="IPR036465">
    <property type="entry name" value="vWFA_dom_sf"/>
</dbReference>
<dbReference type="SUPFAM" id="SSF51294">
    <property type="entry name" value="Hedgehog/intein (Hint) domain"/>
    <property type="match status" value="1"/>
</dbReference>
<dbReference type="Proteomes" id="UP000010478">
    <property type="component" value="Plasmid pOSC7112.01"/>
</dbReference>
<accession>K9VTI7</accession>
<dbReference type="InterPro" id="IPR011047">
    <property type="entry name" value="Quinoprotein_ADH-like_sf"/>
</dbReference>
<dbReference type="SUPFAM" id="SSF50998">
    <property type="entry name" value="Quinoprotein alcohol dehydrogenase-like"/>
    <property type="match status" value="1"/>
</dbReference>
<feature type="region of interest" description="Disordered" evidence="2">
    <location>
        <begin position="171"/>
        <end position="429"/>
    </location>
</feature>
<dbReference type="HOGENOM" id="CLU_222859_0_0_3"/>
<dbReference type="Pfam" id="PF05345">
    <property type="entry name" value="He_PIG"/>
    <property type="match status" value="6"/>
</dbReference>
<feature type="compositionally biased region" description="Polar residues" evidence="2">
    <location>
        <begin position="931"/>
        <end position="950"/>
    </location>
</feature>
<dbReference type="GO" id="GO:0016020">
    <property type="term" value="C:membrane"/>
    <property type="evidence" value="ECO:0007669"/>
    <property type="project" value="InterPro"/>
</dbReference>
<dbReference type="KEGG" id="oni:Osc7112_6370"/>
<dbReference type="EMBL" id="CP003615">
    <property type="protein sequence ID" value="AFZ10525.1"/>
    <property type="molecule type" value="Genomic_DNA"/>
</dbReference>
<geneLocation type="plasmid" evidence="4 5">
    <name>pOSC7112.01</name>
</geneLocation>
<dbReference type="InterPro" id="IPR036844">
    <property type="entry name" value="Hint_dom_sf"/>
</dbReference>
<dbReference type="InterPro" id="IPR006141">
    <property type="entry name" value="Intein_N"/>
</dbReference>
<feature type="compositionally biased region" description="Polar residues" evidence="2">
    <location>
        <begin position="1169"/>
        <end position="1179"/>
    </location>
</feature>
<reference evidence="4 5" key="1">
    <citation type="submission" date="2012-05" db="EMBL/GenBank/DDBJ databases">
        <title>Finished plasmid 1 of genome of Oscillatoria sp. PCC 7112.</title>
        <authorList>
            <consortium name="US DOE Joint Genome Institute"/>
            <person name="Gugger M."/>
            <person name="Coursin T."/>
            <person name="Rippka R."/>
            <person name="Tandeau De Marsac N."/>
            <person name="Huntemann M."/>
            <person name="Wei C.-L."/>
            <person name="Han J."/>
            <person name="Detter J.C."/>
            <person name="Han C."/>
            <person name="Tapia R."/>
            <person name="Davenport K."/>
            <person name="Daligault H."/>
            <person name="Erkkila T."/>
            <person name="Gu W."/>
            <person name="Munk A.C.C."/>
            <person name="Teshima H."/>
            <person name="Xu Y."/>
            <person name="Chain P."/>
            <person name="Chen A."/>
            <person name="Krypides N."/>
            <person name="Mavromatis K."/>
            <person name="Markowitz V."/>
            <person name="Szeto E."/>
            <person name="Ivanova N."/>
            <person name="Mikhailova N."/>
            <person name="Ovchinnikova G."/>
            <person name="Pagani I."/>
            <person name="Pati A."/>
            <person name="Goodwin L."/>
            <person name="Peters L."/>
            <person name="Pitluck S."/>
            <person name="Woyke T."/>
            <person name="Kerfeld C."/>
        </authorList>
    </citation>
    <scope>NUCLEOTIDE SEQUENCE [LARGE SCALE GENOMIC DNA]</scope>
    <source>
        <strain evidence="4 5">PCC 7112</strain>
        <plasmid evidence="4 5">pOSC7112.01</plasmid>
    </source>
</reference>
<feature type="region of interest" description="Disordered" evidence="2">
    <location>
        <begin position="1152"/>
        <end position="1237"/>
    </location>
</feature>
<feature type="domain" description="Hint" evidence="3">
    <location>
        <begin position="7109"/>
        <end position="7204"/>
    </location>
</feature>
<feature type="compositionally biased region" description="Basic and acidic residues" evidence="2">
    <location>
        <begin position="633"/>
        <end position="644"/>
    </location>
</feature>
<feature type="compositionally biased region" description="Low complexity" evidence="2">
    <location>
        <begin position="1217"/>
        <end position="1230"/>
    </location>
</feature>
<dbReference type="Pfam" id="PF25023">
    <property type="entry name" value="TEN_YD-shell"/>
    <property type="match status" value="4"/>
</dbReference>
<dbReference type="InterPro" id="IPR050708">
    <property type="entry name" value="T6SS_VgrG/RHS"/>
</dbReference>
<dbReference type="InterPro" id="IPR015919">
    <property type="entry name" value="Cadherin-like_sf"/>
</dbReference>
<dbReference type="InterPro" id="IPR025193">
    <property type="entry name" value="DUF4114"/>
</dbReference>
<feature type="region of interest" description="Disordered" evidence="2">
    <location>
        <begin position="1266"/>
        <end position="1296"/>
    </location>
</feature>
<dbReference type="InterPro" id="IPR013783">
    <property type="entry name" value="Ig-like_fold"/>
</dbReference>
<feature type="region of interest" description="Disordered" evidence="2">
    <location>
        <begin position="118"/>
        <end position="153"/>
    </location>
</feature>
<dbReference type="PROSITE" id="PS50817">
    <property type="entry name" value="INTEIN_N_TER"/>
    <property type="match status" value="1"/>
</dbReference>
<protein>
    <submittedName>
        <fullName evidence="4">RHS famlily protein</fullName>
    </submittedName>
</protein>
<dbReference type="SMART" id="SM00306">
    <property type="entry name" value="HintN"/>
    <property type="match status" value="1"/>
</dbReference>
<feature type="compositionally biased region" description="Polar residues" evidence="2">
    <location>
        <begin position="719"/>
        <end position="745"/>
    </location>
</feature>
<keyword evidence="5" id="KW-1185">Reference proteome</keyword>
<proteinExistence type="predicted"/>
<dbReference type="PANTHER" id="PTHR32305:SF15">
    <property type="entry name" value="PROTEIN RHSA-RELATED"/>
    <property type="match status" value="1"/>
</dbReference>
<feature type="compositionally biased region" description="Polar residues" evidence="2">
    <location>
        <begin position="311"/>
        <end position="348"/>
    </location>
</feature>
<dbReference type="NCBIfam" id="TIGR03696">
    <property type="entry name" value="Rhs_assc_core"/>
    <property type="match status" value="1"/>
</dbReference>
<keyword evidence="1" id="KW-0677">Repeat</keyword>
<dbReference type="InterPro" id="IPR022385">
    <property type="entry name" value="Rhs_assc_core"/>
</dbReference>
<dbReference type="InterPro" id="IPR031325">
    <property type="entry name" value="RHS_repeat"/>
</dbReference>
<feature type="compositionally biased region" description="Polar residues" evidence="2">
    <location>
        <begin position="646"/>
        <end position="695"/>
    </location>
</feature>
<dbReference type="Gene3D" id="2.180.10.10">
    <property type="entry name" value="RHS repeat-associated core"/>
    <property type="match status" value="4"/>
</dbReference>
<dbReference type="CDD" id="cd00081">
    <property type="entry name" value="Hint"/>
    <property type="match status" value="1"/>
</dbReference>
<feature type="compositionally biased region" description="Polar residues" evidence="2">
    <location>
        <begin position="1271"/>
        <end position="1296"/>
    </location>
</feature>
<evidence type="ECO:0000259" key="3">
    <source>
        <dbReference type="SMART" id="SM00306"/>
    </source>
</evidence>
<feature type="compositionally biased region" description="Polar residues" evidence="2">
    <location>
        <begin position="227"/>
        <end position="252"/>
    </location>
</feature>
<dbReference type="NCBIfam" id="TIGR01643">
    <property type="entry name" value="YD_repeat_2x"/>
    <property type="match status" value="12"/>
</dbReference>
<dbReference type="InterPro" id="IPR006530">
    <property type="entry name" value="YD"/>
</dbReference>
<dbReference type="SUPFAM" id="SSF53300">
    <property type="entry name" value="vWA-like"/>
    <property type="match status" value="1"/>
</dbReference>
<organism evidence="4 5">
    <name type="scientific">Phormidium nigroviride PCC 7112</name>
    <dbReference type="NCBI Taxonomy" id="179408"/>
    <lineage>
        <taxon>Bacteria</taxon>
        <taxon>Bacillati</taxon>
        <taxon>Cyanobacteriota</taxon>
        <taxon>Cyanophyceae</taxon>
        <taxon>Oscillatoriophycideae</taxon>
        <taxon>Oscillatoriales</taxon>
        <taxon>Oscillatoriaceae</taxon>
        <taxon>Phormidium</taxon>
    </lineage>
</organism>